<protein>
    <submittedName>
        <fullName evidence="2">Uncharacterized protein</fullName>
    </submittedName>
</protein>
<dbReference type="EMBL" id="JYNV01000297">
    <property type="protein sequence ID" value="KZM19237.1"/>
    <property type="molecule type" value="Genomic_DNA"/>
</dbReference>
<feature type="compositionally biased region" description="Acidic residues" evidence="1">
    <location>
        <begin position="257"/>
        <end position="275"/>
    </location>
</feature>
<name>A0A162WW88_DIDRA</name>
<feature type="region of interest" description="Disordered" evidence="1">
    <location>
        <begin position="125"/>
        <end position="145"/>
    </location>
</feature>
<reference evidence="2 3" key="1">
    <citation type="journal article" date="2016" name="Sci. Rep.">
        <title>Draft genome sequencing and secretome analysis of fungal phytopathogen Ascochyta rabiei provides insight into the necrotrophic effector repertoire.</title>
        <authorList>
            <person name="Verma S."/>
            <person name="Gazara R.K."/>
            <person name="Nizam S."/>
            <person name="Parween S."/>
            <person name="Chattopadhyay D."/>
            <person name="Verma P.K."/>
        </authorList>
    </citation>
    <scope>NUCLEOTIDE SEQUENCE [LARGE SCALE GENOMIC DNA]</scope>
    <source>
        <strain evidence="2 3">ArDII</strain>
    </source>
</reference>
<dbReference type="AlphaFoldDB" id="A0A162WW88"/>
<feature type="compositionally biased region" description="Basic and acidic residues" evidence="1">
    <location>
        <begin position="60"/>
        <end position="71"/>
    </location>
</feature>
<comment type="caution">
    <text evidence="2">The sequence shown here is derived from an EMBL/GenBank/DDBJ whole genome shotgun (WGS) entry which is preliminary data.</text>
</comment>
<proteinExistence type="predicted"/>
<evidence type="ECO:0000313" key="3">
    <source>
        <dbReference type="Proteomes" id="UP000076837"/>
    </source>
</evidence>
<feature type="compositionally biased region" description="Low complexity" evidence="1">
    <location>
        <begin position="1"/>
        <end position="49"/>
    </location>
</feature>
<dbReference type="Proteomes" id="UP000076837">
    <property type="component" value="Unassembled WGS sequence"/>
</dbReference>
<accession>A0A162WW88</accession>
<keyword evidence="3" id="KW-1185">Reference proteome</keyword>
<evidence type="ECO:0000256" key="1">
    <source>
        <dbReference type="SAM" id="MobiDB-lite"/>
    </source>
</evidence>
<organism evidence="2 3">
    <name type="scientific">Didymella rabiei</name>
    <name type="common">Chickpea ascochyta blight fungus</name>
    <name type="synonym">Mycosphaerella rabiei</name>
    <dbReference type="NCBI Taxonomy" id="5454"/>
    <lineage>
        <taxon>Eukaryota</taxon>
        <taxon>Fungi</taxon>
        <taxon>Dikarya</taxon>
        <taxon>Ascomycota</taxon>
        <taxon>Pezizomycotina</taxon>
        <taxon>Dothideomycetes</taxon>
        <taxon>Pleosporomycetidae</taxon>
        <taxon>Pleosporales</taxon>
        <taxon>Pleosporineae</taxon>
        <taxon>Didymellaceae</taxon>
        <taxon>Ascochyta</taxon>
    </lineage>
</organism>
<gene>
    <name evidence="2" type="ORF">ST47_g9610</name>
</gene>
<evidence type="ECO:0000313" key="2">
    <source>
        <dbReference type="EMBL" id="KZM19237.1"/>
    </source>
</evidence>
<feature type="region of interest" description="Disordered" evidence="1">
    <location>
        <begin position="246"/>
        <end position="308"/>
    </location>
</feature>
<feature type="compositionally biased region" description="Low complexity" evidence="1">
    <location>
        <begin position="276"/>
        <end position="291"/>
    </location>
</feature>
<feature type="region of interest" description="Disordered" evidence="1">
    <location>
        <begin position="1"/>
        <end position="71"/>
    </location>
</feature>
<feature type="compositionally biased region" description="Polar residues" evidence="1">
    <location>
        <begin position="135"/>
        <end position="145"/>
    </location>
</feature>
<sequence>MTTTTTTATTITPAAGPLPSHQQQGLPSHQQQGLPSHQQQGLPSHQQQGRAAGRAYTSDARLRQNQESAQRRAFRDGFGANRVWRINLACLVEGTALLARLRCLLPSFAGDLGWDKRAGTAQRAQSHAATGVRHQCSSKPKQSNSRLRDLCCPIRWQLRLRRDAPLSPGHNSPSAAVLYTALAAAASQHTGILAYWHTGILAYWHNTTTSPCRLVTISTTPALLAVSANARKPPLVSWNRRTSAHRVTARPVHSVTDADDDDDDDDDNDNDDDDIALLLLPRRARPSPQSPTAWRFRPSINQLLERPD</sequence>